<evidence type="ECO:0000313" key="2">
    <source>
        <dbReference type="Proteomes" id="UP001501759"/>
    </source>
</evidence>
<reference evidence="2" key="1">
    <citation type="journal article" date="2019" name="Int. J. Syst. Evol. Microbiol.">
        <title>The Global Catalogue of Microorganisms (GCM) 10K type strain sequencing project: providing services to taxonomists for standard genome sequencing and annotation.</title>
        <authorList>
            <consortium name="The Broad Institute Genomics Platform"/>
            <consortium name="The Broad Institute Genome Sequencing Center for Infectious Disease"/>
            <person name="Wu L."/>
            <person name="Ma J."/>
        </authorList>
    </citation>
    <scope>NUCLEOTIDE SEQUENCE [LARGE SCALE GENOMIC DNA]</scope>
    <source>
        <strain evidence="2">JCM 18409</strain>
    </source>
</reference>
<evidence type="ECO:0008006" key="3">
    <source>
        <dbReference type="Google" id="ProtNLM"/>
    </source>
</evidence>
<gene>
    <name evidence="1" type="ORF">GCM10023335_80960</name>
</gene>
<name>A0ABP9JKY3_9ACTN</name>
<protein>
    <recommendedName>
        <fullName evidence="3">LDB19 N-terminal domain-containing protein</fullName>
    </recommendedName>
</protein>
<accession>A0ABP9JKY3</accession>
<proteinExistence type="predicted"/>
<dbReference type="EMBL" id="BAABKB010000044">
    <property type="protein sequence ID" value="GAA5035297.1"/>
    <property type="molecule type" value="Genomic_DNA"/>
</dbReference>
<organism evidence="1 2">
    <name type="scientific">Streptomyces siamensis</name>
    <dbReference type="NCBI Taxonomy" id="1274986"/>
    <lineage>
        <taxon>Bacteria</taxon>
        <taxon>Bacillati</taxon>
        <taxon>Actinomycetota</taxon>
        <taxon>Actinomycetes</taxon>
        <taxon>Kitasatosporales</taxon>
        <taxon>Streptomycetaceae</taxon>
        <taxon>Streptomyces</taxon>
    </lineage>
</organism>
<comment type="caution">
    <text evidence="1">The sequence shown here is derived from an EMBL/GenBank/DDBJ whole genome shotgun (WGS) entry which is preliminary data.</text>
</comment>
<dbReference type="RefSeq" id="WP_345657885.1">
    <property type="nucleotide sequence ID" value="NZ_BAABKB010000044.1"/>
</dbReference>
<dbReference type="Proteomes" id="UP001501759">
    <property type="component" value="Unassembled WGS sequence"/>
</dbReference>
<sequence>MAISSEMARYMSSGCCPLCGARILDALRTIFNGGLHVVLGDLLTASGLTATERVRLAPTSANVTFVEPDTLRCGYCRETWEIHNNLPPAPTSSSAVDVGGMFRLPRVQQGGVPSNVSPPVPATPQTLSPTQFRFTRLRANALIEVPARSVRKVMRNDSSTTVTGVEEFGWRVERTVTVEDRNATIKGGLARLTIAGFADLGGTLAKEVREMYSVTSQAELSRTTSVSTPVPPHSAIEVELTWKIVRLPGVGLFAGSAGALVEMPFTVDMDLAVEWHTRNV</sequence>
<keyword evidence="2" id="KW-1185">Reference proteome</keyword>
<evidence type="ECO:0000313" key="1">
    <source>
        <dbReference type="EMBL" id="GAA5035297.1"/>
    </source>
</evidence>